<gene>
    <name evidence="3" type="ORF">ZIOFF_058902</name>
</gene>
<keyword evidence="1" id="KW-0479">Metal-binding</keyword>
<dbReference type="AlphaFoldDB" id="A0A8J5FC32"/>
<sequence>MATQAVLGSSKEISEAVNVAYAAQGKNQEKGQMQCYNCKEFGHITCNCVTIAGTNQSFATPEMVQQMIITAFSTLGLYG</sequence>
<dbReference type="Proteomes" id="UP000734854">
    <property type="component" value="Unassembled WGS sequence"/>
</dbReference>
<dbReference type="InterPro" id="IPR001878">
    <property type="entry name" value="Znf_CCHC"/>
</dbReference>
<evidence type="ECO:0000259" key="2">
    <source>
        <dbReference type="PROSITE" id="PS50158"/>
    </source>
</evidence>
<dbReference type="GO" id="GO:0003676">
    <property type="term" value="F:nucleic acid binding"/>
    <property type="evidence" value="ECO:0007669"/>
    <property type="project" value="InterPro"/>
</dbReference>
<evidence type="ECO:0000256" key="1">
    <source>
        <dbReference type="PROSITE-ProRule" id="PRU00047"/>
    </source>
</evidence>
<protein>
    <recommendedName>
        <fullName evidence="2">CCHC-type domain-containing protein</fullName>
    </recommendedName>
</protein>
<dbReference type="Gene3D" id="4.10.60.10">
    <property type="entry name" value="Zinc finger, CCHC-type"/>
    <property type="match status" value="1"/>
</dbReference>
<reference evidence="3 4" key="1">
    <citation type="submission" date="2020-08" db="EMBL/GenBank/DDBJ databases">
        <title>Plant Genome Project.</title>
        <authorList>
            <person name="Zhang R.-G."/>
        </authorList>
    </citation>
    <scope>NUCLEOTIDE SEQUENCE [LARGE SCALE GENOMIC DNA]</scope>
    <source>
        <tissue evidence="3">Rhizome</tissue>
    </source>
</reference>
<dbReference type="EMBL" id="JACMSC010000016">
    <property type="protein sequence ID" value="KAG6482271.1"/>
    <property type="molecule type" value="Genomic_DNA"/>
</dbReference>
<keyword evidence="1" id="KW-0863">Zinc-finger</keyword>
<dbReference type="GO" id="GO:0008270">
    <property type="term" value="F:zinc ion binding"/>
    <property type="evidence" value="ECO:0007669"/>
    <property type="project" value="UniProtKB-KW"/>
</dbReference>
<accession>A0A8J5FC32</accession>
<evidence type="ECO:0000313" key="4">
    <source>
        <dbReference type="Proteomes" id="UP000734854"/>
    </source>
</evidence>
<name>A0A8J5FC32_ZINOF</name>
<dbReference type="PROSITE" id="PS50158">
    <property type="entry name" value="ZF_CCHC"/>
    <property type="match status" value="1"/>
</dbReference>
<keyword evidence="1" id="KW-0862">Zinc</keyword>
<dbReference type="SUPFAM" id="SSF57756">
    <property type="entry name" value="Retrovirus zinc finger-like domains"/>
    <property type="match status" value="1"/>
</dbReference>
<keyword evidence="4" id="KW-1185">Reference proteome</keyword>
<dbReference type="InterPro" id="IPR036875">
    <property type="entry name" value="Znf_CCHC_sf"/>
</dbReference>
<evidence type="ECO:0000313" key="3">
    <source>
        <dbReference type="EMBL" id="KAG6482271.1"/>
    </source>
</evidence>
<comment type="caution">
    <text evidence="3">The sequence shown here is derived from an EMBL/GenBank/DDBJ whole genome shotgun (WGS) entry which is preliminary data.</text>
</comment>
<feature type="domain" description="CCHC-type" evidence="2">
    <location>
        <begin position="35"/>
        <end position="48"/>
    </location>
</feature>
<proteinExistence type="predicted"/>
<organism evidence="3 4">
    <name type="scientific">Zingiber officinale</name>
    <name type="common">Ginger</name>
    <name type="synonym">Amomum zingiber</name>
    <dbReference type="NCBI Taxonomy" id="94328"/>
    <lineage>
        <taxon>Eukaryota</taxon>
        <taxon>Viridiplantae</taxon>
        <taxon>Streptophyta</taxon>
        <taxon>Embryophyta</taxon>
        <taxon>Tracheophyta</taxon>
        <taxon>Spermatophyta</taxon>
        <taxon>Magnoliopsida</taxon>
        <taxon>Liliopsida</taxon>
        <taxon>Zingiberales</taxon>
        <taxon>Zingiberaceae</taxon>
        <taxon>Zingiber</taxon>
    </lineage>
</organism>